<name>A0A3M8B365_9BACL</name>
<dbReference type="Proteomes" id="UP000268829">
    <property type="component" value="Unassembled WGS sequence"/>
</dbReference>
<proteinExistence type="predicted"/>
<dbReference type="RefSeq" id="WP_122904476.1">
    <property type="nucleotide sequence ID" value="NZ_RHHS01000020.1"/>
</dbReference>
<evidence type="ECO:0000313" key="3">
    <source>
        <dbReference type="Proteomes" id="UP000268829"/>
    </source>
</evidence>
<organism evidence="2 3">
    <name type="scientific">Brevibacillus gelatini</name>
    <dbReference type="NCBI Taxonomy" id="1655277"/>
    <lineage>
        <taxon>Bacteria</taxon>
        <taxon>Bacillati</taxon>
        <taxon>Bacillota</taxon>
        <taxon>Bacilli</taxon>
        <taxon>Bacillales</taxon>
        <taxon>Paenibacillaceae</taxon>
        <taxon>Brevibacillus</taxon>
    </lineage>
</organism>
<dbReference type="OrthoDB" id="2466062at2"/>
<evidence type="ECO:0000313" key="2">
    <source>
        <dbReference type="EMBL" id="RNB57884.1"/>
    </source>
</evidence>
<gene>
    <name evidence="2" type="ORF">EDM57_09185</name>
</gene>
<feature type="chain" id="PRO_5038641404" description="Lipoprotein" evidence="1">
    <location>
        <begin position="23"/>
        <end position="197"/>
    </location>
</feature>
<comment type="caution">
    <text evidence="2">The sequence shown here is derived from an EMBL/GenBank/DDBJ whole genome shotgun (WGS) entry which is preliminary data.</text>
</comment>
<dbReference type="PROSITE" id="PS51257">
    <property type="entry name" value="PROKAR_LIPOPROTEIN"/>
    <property type="match status" value="1"/>
</dbReference>
<reference evidence="2 3" key="1">
    <citation type="submission" date="2018-10" db="EMBL/GenBank/DDBJ databases">
        <title>Phylogenomics of Brevibacillus.</title>
        <authorList>
            <person name="Dunlap C."/>
        </authorList>
    </citation>
    <scope>NUCLEOTIDE SEQUENCE [LARGE SCALE GENOMIC DNA]</scope>
    <source>
        <strain evidence="2 3">DSM 100115</strain>
    </source>
</reference>
<evidence type="ECO:0008006" key="4">
    <source>
        <dbReference type="Google" id="ProtNLM"/>
    </source>
</evidence>
<sequence>MKKLATLLLATTLLALIIIGCSKPGTPEQVQGLGKEEAAQIAAAAVRQYYHVSVDTADREITLEDPAKLIDAATGEPIYKGVPVHALLRGEPKSGDIYAYHAIIEPKKKQLLSLSIDVIGKDGEKATKTIAEAELEKTAADFVRSQNLLATANFQLVRTSEPTTNELKRYFYYSDGYNAVAIGVNTALKQVVTFTYD</sequence>
<evidence type="ECO:0000256" key="1">
    <source>
        <dbReference type="SAM" id="SignalP"/>
    </source>
</evidence>
<dbReference type="EMBL" id="RHHS01000020">
    <property type="protein sequence ID" value="RNB57884.1"/>
    <property type="molecule type" value="Genomic_DNA"/>
</dbReference>
<feature type="signal peptide" evidence="1">
    <location>
        <begin position="1"/>
        <end position="22"/>
    </location>
</feature>
<protein>
    <recommendedName>
        <fullName evidence="4">Lipoprotein</fullName>
    </recommendedName>
</protein>
<dbReference type="AlphaFoldDB" id="A0A3M8B365"/>
<accession>A0A3M8B365</accession>
<keyword evidence="1" id="KW-0732">Signal</keyword>
<keyword evidence="3" id="KW-1185">Reference proteome</keyword>